<protein>
    <submittedName>
        <fullName evidence="5">Gamma-glutamyltranspeptidase/glutathione hydrolase</fullName>
    </submittedName>
</protein>
<dbReference type="GO" id="GO:0016787">
    <property type="term" value="F:hydrolase activity"/>
    <property type="evidence" value="ECO:0007669"/>
    <property type="project" value="UniProtKB-KW"/>
</dbReference>
<evidence type="ECO:0000256" key="2">
    <source>
        <dbReference type="ARBA" id="ARBA00022679"/>
    </source>
</evidence>
<dbReference type="InterPro" id="IPR043138">
    <property type="entry name" value="GGT_lsub"/>
</dbReference>
<evidence type="ECO:0000256" key="3">
    <source>
        <dbReference type="ARBA" id="ARBA00022801"/>
    </source>
</evidence>
<keyword evidence="6" id="KW-1185">Reference proteome</keyword>
<dbReference type="EMBL" id="SODU01000003">
    <property type="protein sequence ID" value="TDW86799.1"/>
    <property type="molecule type" value="Genomic_DNA"/>
</dbReference>
<dbReference type="PANTHER" id="PTHR43199">
    <property type="entry name" value="GLUTATHIONE HYDROLASE"/>
    <property type="match status" value="1"/>
</dbReference>
<comment type="similarity">
    <text evidence="1">Belongs to the gamma-glutamyltransferase family.</text>
</comment>
<dbReference type="PANTHER" id="PTHR43199:SF1">
    <property type="entry name" value="GLUTATHIONE HYDROLASE PROENZYME"/>
    <property type="match status" value="1"/>
</dbReference>
<gene>
    <name evidence="5" type="ORF">EV137_4868</name>
</gene>
<evidence type="ECO:0000256" key="4">
    <source>
        <dbReference type="ARBA" id="ARBA00023145"/>
    </source>
</evidence>
<dbReference type="Gene3D" id="1.10.246.130">
    <property type="match status" value="1"/>
</dbReference>
<reference evidence="5 6" key="1">
    <citation type="submission" date="2019-03" db="EMBL/GenBank/DDBJ databases">
        <title>Genomic Encyclopedia of Type Strains, Phase III (KMG-III): the genomes of soil and plant-associated and newly described type strains.</title>
        <authorList>
            <person name="Whitman W."/>
        </authorList>
    </citation>
    <scope>NUCLEOTIDE SEQUENCE [LARGE SCALE GENOMIC DNA]</scope>
    <source>
        <strain evidence="5 6">VKMAc-2574</strain>
    </source>
</reference>
<sequence>MRGLGQRIGPVPAMSGSHPRVAVAAPNTAAAEAGVRVAAEGGNAVDAAIAATLVTMVNEIGVVSPASGGFVTLQVAGGDAVTIDGWVEMPGRGLPTDRFGRGVWDITTDYGGGTTTTVGHGSVATPGGMKALDLAHRRSGKAPWHEVVQPAIDVARNGFPLSRTSGYYLGFTHEIIFGWHQPSHGVVHDGDGEVIKAGSIVVIPELAEALELIARDGAETMYTGQLAELLIHDMASNEGILTAEDLAAYEAVVRPALVVNQNGWRLATNPPPAVGGVAVAAMLALLDGVPSDGSWSQSELERLIDVQYAVLGQRLAELDREDVRKLEGQKVLDLAAAGDLRALSSPSTATVSVVDDEGDACAITVSSGYGSGVLTPGTGIWLNNALGEQELLHGGPHSLAPGTRLTSNMAPSVARRDSDGAVLAISSPGSDRIPTALAQVYALYTHGGLRLREAVEHPRLHVRVREDVVVDYEDDLPVSGSTALPTRPMPPHSMYFGGVAAALWDPSDGLLAVGDPRRTGAVAISP</sequence>
<organism evidence="5 6">
    <name type="scientific">Kribbella pratensis</name>
    <dbReference type="NCBI Taxonomy" id="2512112"/>
    <lineage>
        <taxon>Bacteria</taxon>
        <taxon>Bacillati</taxon>
        <taxon>Actinomycetota</taxon>
        <taxon>Actinomycetes</taxon>
        <taxon>Propionibacteriales</taxon>
        <taxon>Kribbellaceae</taxon>
        <taxon>Kribbella</taxon>
    </lineage>
</organism>
<name>A0ABY2F8G3_9ACTN</name>
<dbReference type="InterPro" id="IPR043137">
    <property type="entry name" value="GGT_ssub_C"/>
</dbReference>
<dbReference type="InterPro" id="IPR051792">
    <property type="entry name" value="GGT_bact"/>
</dbReference>
<evidence type="ECO:0000313" key="5">
    <source>
        <dbReference type="EMBL" id="TDW86799.1"/>
    </source>
</evidence>
<accession>A0ABY2F8G3</accession>
<keyword evidence="4" id="KW-0865">Zymogen</keyword>
<dbReference type="Gene3D" id="3.60.20.40">
    <property type="match status" value="1"/>
</dbReference>
<dbReference type="Proteomes" id="UP000295060">
    <property type="component" value="Unassembled WGS sequence"/>
</dbReference>
<keyword evidence="2" id="KW-0808">Transferase</keyword>
<dbReference type="Pfam" id="PF01019">
    <property type="entry name" value="G_glu_transpept"/>
    <property type="match status" value="1"/>
</dbReference>
<keyword evidence="3 5" id="KW-0378">Hydrolase</keyword>
<comment type="caution">
    <text evidence="5">The sequence shown here is derived from an EMBL/GenBank/DDBJ whole genome shotgun (WGS) entry which is preliminary data.</text>
</comment>
<evidence type="ECO:0000256" key="1">
    <source>
        <dbReference type="ARBA" id="ARBA00009381"/>
    </source>
</evidence>
<dbReference type="SUPFAM" id="SSF56235">
    <property type="entry name" value="N-terminal nucleophile aminohydrolases (Ntn hydrolases)"/>
    <property type="match status" value="1"/>
</dbReference>
<evidence type="ECO:0000313" key="6">
    <source>
        <dbReference type="Proteomes" id="UP000295060"/>
    </source>
</evidence>
<dbReference type="PRINTS" id="PR01210">
    <property type="entry name" value="GGTRANSPTASE"/>
</dbReference>
<proteinExistence type="inferred from homology"/>
<dbReference type="InterPro" id="IPR029055">
    <property type="entry name" value="Ntn_hydrolases_N"/>
</dbReference>